<organism evidence="2 3">
    <name type="scientific">Flavivirga aquimarina</name>
    <dbReference type="NCBI Taxonomy" id="2027862"/>
    <lineage>
        <taxon>Bacteria</taxon>
        <taxon>Pseudomonadati</taxon>
        <taxon>Bacteroidota</taxon>
        <taxon>Flavobacteriia</taxon>
        <taxon>Flavobacteriales</taxon>
        <taxon>Flavobacteriaceae</taxon>
        <taxon>Flavivirga</taxon>
    </lineage>
</organism>
<evidence type="ECO:0000313" key="3">
    <source>
        <dbReference type="Proteomes" id="UP001176883"/>
    </source>
</evidence>
<dbReference type="Gene3D" id="3.40.50.1110">
    <property type="entry name" value="SGNH hydrolase"/>
    <property type="match status" value="1"/>
</dbReference>
<dbReference type="Pfam" id="PF08885">
    <property type="entry name" value="GSCFA"/>
    <property type="match status" value="1"/>
</dbReference>
<dbReference type="Proteomes" id="UP001176883">
    <property type="component" value="Unassembled WGS sequence"/>
</dbReference>
<dbReference type="EC" id="3.1.-.-" evidence="2"/>
<keyword evidence="3" id="KW-1185">Reference proteome</keyword>
<evidence type="ECO:0000259" key="1">
    <source>
        <dbReference type="Pfam" id="PF08885"/>
    </source>
</evidence>
<dbReference type="GO" id="GO:0016787">
    <property type="term" value="F:hydrolase activity"/>
    <property type="evidence" value="ECO:0007669"/>
    <property type="project" value="UniProtKB-KW"/>
</dbReference>
<accession>A0ABT8W5M6</accession>
<dbReference type="EMBL" id="JAUOEK010000024">
    <property type="protein sequence ID" value="MDO5968414.1"/>
    <property type="molecule type" value="Genomic_DNA"/>
</dbReference>
<dbReference type="RefSeq" id="WP_303276093.1">
    <property type="nucleotide sequence ID" value="NZ_JAUOEK010000024.1"/>
</dbReference>
<dbReference type="PROSITE" id="PS51257">
    <property type="entry name" value="PROKAR_LIPOPROTEIN"/>
    <property type="match status" value="1"/>
</dbReference>
<name>A0ABT8W5M6_9FLAO</name>
<dbReference type="SUPFAM" id="SSF52266">
    <property type="entry name" value="SGNH hydrolase"/>
    <property type="match status" value="1"/>
</dbReference>
<evidence type="ECO:0000313" key="2">
    <source>
        <dbReference type="EMBL" id="MDO5968414.1"/>
    </source>
</evidence>
<comment type="caution">
    <text evidence="2">The sequence shown here is derived from an EMBL/GenBank/DDBJ whole genome shotgun (WGS) entry which is preliminary data.</text>
</comment>
<sequence>MKLQTKIPLEKQSNNPIDYTSNILLLGSCFVENIGKKLDYFKFQNLQNPFGILFHPKAIESLVFDAINEKTYTEEDVFFHNEQWHYFNAHSKLSNNSKEDLLHNLNESIRLTNQQIQKSTHIIITLGTAWVYRSINTKQIVANCHKVPQKQFTKELLTDDAITTSIEATVSSIKSINPKASIIFTVSPVRHIKDGFIENTQSKAYLITAIHQFLNQKASIVNQQSFYFPSYEIMMDELRDYRFYTEDMIHPNKIAIDYIWNRFQEAWMSPKADKIMEQVDTIQKGLQHKPFNPNSEAHQKFLQNLEVKKTQIQSQFSYISF</sequence>
<protein>
    <submittedName>
        <fullName evidence="2">GSCFA domain-containing protein</fullName>
        <ecNumber evidence="2">3.1.-.-</ecNumber>
    </submittedName>
</protein>
<feature type="domain" description="GSCFA" evidence="1">
    <location>
        <begin position="23"/>
        <end position="263"/>
    </location>
</feature>
<dbReference type="InterPro" id="IPR036514">
    <property type="entry name" value="SGNH_hydro_sf"/>
</dbReference>
<gene>
    <name evidence="2" type="ORF">Q4Q35_01205</name>
</gene>
<reference evidence="2" key="1">
    <citation type="submission" date="2023-07" db="EMBL/GenBank/DDBJ databases">
        <title>Two novel species in the genus Flavivirga.</title>
        <authorList>
            <person name="Kwon K."/>
        </authorList>
    </citation>
    <scope>NUCLEOTIDE SEQUENCE</scope>
    <source>
        <strain evidence="2">KCTC 52353</strain>
    </source>
</reference>
<dbReference type="InterPro" id="IPR014982">
    <property type="entry name" value="GSCFA"/>
</dbReference>
<proteinExistence type="predicted"/>
<keyword evidence="2" id="KW-0378">Hydrolase</keyword>